<accession>A0A8J6FIA9</accession>
<sequence>MAVCDDLLKCNFPKCRGKLSGRAWITACSHIFCDQHGSGEFSRSPTVCPACNSTLSSKLDIVRTELSPSEEHKAMMLAGLRPEIVLDICSRALAFWTYQVYQERLYQEYNHSRTEEHLKQMEKIYAHQLQSKDSELVAMKGEINSLKKMLEEYKRKYSEVSEKLMERNRQYTKLQGIYDTLRLHNVAVVNQEASRSRERSQQDQSESFGFLGNYGNVFQAAKTPPQRSSDGNFHSQTFFCTSPADDPGNMAYGSPGLRAERLNLASSRAFKVMRM</sequence>
<keyword evidence="4" id="KW-0175">Coiled coil</keyword>
<evidence type="ECO:0000313" key="7">
    <source>
        <dbReference type="Proteomes" id="UP000770717"/>
    </source>
</evidence>
<name>A0A8J6FIA9_ELECQ</name>
<dbReference type="GO" id="GO:0008270">
    <property type="term" value="F:zinc ion binding"/>
    <property type="evidence" value="ECO:0007669"/>
    <property type="project" value="UniProtKB-KW"/>
</dbReference>
<dbReference type="InterPro" id="IPR001841">
    <property type="entry name" value="Znf_RING"/>
</dbReference>
<protein>
    <recommendedName>
        <fullName evidence="5">RING-type domain-containing protein</fullName>
    </recommendedName>
</protein>
<comment type="caution">
    <text evidence="6">The sequence shown here is derived from an EMBL/GenBank/DDBJ whole genome shotgun (WGS) entry which is preliminary data.</text>
</comment>
<dbReference type="AlphaFoldDB" id="A0A8J6FIA9"/>
<dbReference type="PANTHER" id="PTHR14305:SF0">
    <property type="entry name" value="E3 UBIQUITIN-PROTEIN LIGASE CCNB1IP1"/>
    <property type="match status" value="1"/>
</dbReference>
<dbReference type="GO" id="GO:0000795">
    <property type="term" value="C:synaptonemal complex"/>
    <property type="evidence" value="ECO:0007669"/>
    <property type="project" value="InterPro"/>
</dbReference>
<dbReference type="EMBL" id="WNTK01000003">
    <property type="protein sequence ID" value="KAG9487245.1"/>
    <property type="molecule type" value="Genomic_DNA"/>
</dbReference>
<keyword evidence="3" id="KW-0862">Zinc</keyword>
<feature type="domain" description="RING-type" evidence="5">
    <location>
        <begin position="9"/>
        <end position="52"/>
    </location>
</feature>
<evidence type="ECO:0000256" key="2">
    <source>
        <dbReference type="ARBA" id="ARBA00022771"/>
    </source>
</evidence>
<dbReference type="GO" id="GO:0061630">
    <property type="term" value="F:ubiquitin protein ligase activity"/>
    <property type="evidence" value="ECO:0007669"/>
    <property type="project" value="InterPro"/>
</dbReference>
<evidence type="ECO:0000256" key="4">
    <source>
        <dbReference type="SAM" id="Coils"/>
    </source>
</evidence>
<feature type="coiled-coil region" evidence="4">
    <location>
        <begin position="136"/>
        <end position="170"/>
    </location>
</feature>
<keyword evidence="2" id="KW-0863">Zinc-finger</keyword>
<dbReference type="Proteomes" id="UP000770717">
    <property type="component" value="Unassembled WGS sequence"/>
</dbReference>
<dbReference type="Pfam" id="PF14634">
    <property type="entry name" value="zf-RING_5"/>
    <property type="match status" value="1"/>
</dbReference>
<evidence type="ECO:0000313" key="6">
    <source>
        <dbReference type="EMBL" id="KAG9487245.1"/>
    </source>
</evidence>
<reference evidence="6" key="1">
    <citation type="thesis" date="2020" institute="ProQuest LLC" country="789 East Eisenhower Parkway, Ann Arbor, MI, USA">
        <title>Comparative Genomics and Chromosome Evolution.</title>
        <authorList>
            <person name="Mudd A.B."/>
        </authorList>
    </citation>
    <scope>NUCLEOTIDE SEQUENCE</scope>
    <source>
        <strain evidence="6">HN-11 Male</strain>
        <tissue evidence="6">Kidney and liver</tissue>
    </source>
</reference>
<dbReference type="InterPro" id="IPR042448">
    <property type="entry name" value="CCNB1IP1"/>
</dbReference>
<keyword evidence="1" id="KW-0479">Metal-binding</keyword>
<gene>
    <name evidence="6" type="ORF">GDO78_007229</name>
</gene>
<keyword evidence="7" id="KW-1185">Reference proteome</keyword>
<proteinExistence type="predicted"/>
<dbReference type="OrthoDB" id="441210at2759"/>
<dbReference type="PANTHER" id="PTHR14305">
    <property type="entry name" value="E3 UBIQUITIN-PROTEIN LIGASE CCNB1IP1"/>
    <property type="match status" value="1"/>
</dbReference>
<dbReference type="GO" id="GO:0007131">
    <property type="term" value="P:reciprocal meiotic recombination"/>
    <property type="evidence" value="ECO:0007669"/>
    <property type="project" value="InterPro"/>
</dbReference>
<organism evidence="6 7">
    <name type="scientific">Eleutherodactylus coqui</name>
    <name type="common">Puerto Rican coqui</name>
    <dbReference type="NCBI Taxonomy" id="57060"/>
    <lineage>
        <taxon>Eukaryota</taxon>
        <taxon>Metazoa</taxon>
        <taxon>Chordata</taxon>
        <taxon>Craniata</taxon>
        <taxon>Vertebrata</taxon>
        <taxon>Euteleostomi</taxon>
        <taxon>Amphibia</taxon>
        <taxon>Batrachia</taxon>
        <taxon>Anura</taxon>
        <taxon>Neobatrachia</taxon>
        <taxon>Hyloidea</taxon>
        <taxon>Eleutherodactylidae</taxon>
        <taxon>Eleutherodactylinae</taxon>
        <taxon>Eleutherodactylus</taxon>
        <taxon>Eleutherodactylus</taxon>
    </lineage>
</organism>
<evidence type="ECO:0000259" key="5">
    <source>
        <dbReference type="Pfam" id="PF14634"/>
    </source>
</evidence>
<evidence type="ECO:0000256" key="1">
    <source>
        <dbReference type="ARBA" id="ARBA00022723"/>
    </source>
</evidence>
<evidence type="ECO:0000256" key="3">
    <source>
        <dbReference type="ARBA" id="ARBA00022833"/>
    </source>
</evidence>